<dbReference type="Proteomes" id="UP000290037">
    <property type="component" value="Unassembled WGS sequence"/>
</dbReference>
<sequence>MKFNFFAVLASLLILCACNADDTEITTTTAALQVAINDTLIVAQRDSAPIEGGREVSVQPEHGEVLLDAFTIKYVPGVDFTGEDYLEVTNKASNGDANFYITSIDKYTITVTE</sequence>
<evidence type="ECO:0000313" key="3">
    <source>
        <dbReference type="EMBL" id="SHH54821.1"/>
    </source>
</evidence>
<dbReference type="OrthoDB" id="9765926at2"/>
<proteinExistence type="predicted"/>
<dbReference type="Proteomes" id="UP000184240">
    <property type="component" value="Unassembled WGS sequence"/>
</dbReference>
<keyword evidence="5" id="KW-1185">Reference proteome</keyword>
<dbReference type="AlphaFoldDB" id="A0A1M5TVZ5"/>
<evidence type="ECO:0000313" key="4">
    <source>
        <dbReference type="Proteomes" id="UP000184240"/>
    </source>
</evidence>
<dbReference type="PROSITE" id="PS51257">
    <property type="entry name" value="PROKAR_LIPOPROTEIN"/>
    <property type="match status" value="1"/>
</dbReference>
<feature type="signal peptide" evidence="1">
    <location>
        <begin position="1"/>
        <end position="20"/>
    </location>
</feature>
<dbReference type="EMBL" id="QOVN01000004">
    <property type="protein sequence ID" value="RXG28544.1"/>
    <property type="molecule type" value="Genomic_DNA"/>
</dbReference>
<feature type="chain" id="PRO_5012590159" evidence="1">
    <location>
        <begin position="21"/>
        <end position="113"/>
    </location>
</feature>
<gene>
    <name evidence="2" type="ORF">DSM01_2004</name>
    <name evidence="3" type="ORF">SAMN04487999_0470</name>
</gene>
<dbReference type="Gene3D" id="2.60.40.3440">
    <property type="match status" value="1"/>
</dbReference>
<dbReference type="STRING" id="573501.SAMN04487999_0470"/>
<accession>A0A1M5TVZ5</accession>
<dbReference type="RefSeq" id="WP_072979954.1">
    <property type="nucleotide sequence ID" value="NZ_FQXT01000001.1"/>
</dbReference>
<keyword evidence="1" id="KW-0732">Signal</keyword>
<evidence type="ECO:0000256" key="1">
    <source>
        <dbReference type="SAM" id="SignalP"/>
    </source>
</evidence>
<name>A0A1M5TVZ5_9FLAO</name>
<reference evidence="3" key="2">
    <citation type="submission" date="2016-11" db="EMBL/GenBank/DDBJ databases">
        <authorList>
            <person name="Jaros S."/>
            <person name="Januszkiewicz K."/>
            <person name="Wedrychowicz H."/>
        </authorList>
    </citation>
    <scope>NUCLEOTIDE SEQUENCE [LARGE SCALE GENOMIC DNA]</scope>
    <source>
        <strain evidence="3">DSM 19859</strain>
    </source>
</reference>
<organism evidence="3 4">
    <name type="scientific">Leeuwenhoekiella palythoae</name>
    <dbReference type="NCBI Taxonomy" id="573501"/>
    <lineage>
        <taxon>Bacteria</taxon>
        <taxon>Pseudomonadati</taxon>
        <taxon>Bacteroidota</taxon>
        <taxon>Flavobacteriia</taxon>
        <taxon>Flavobacteriales</taxon>
        <taxon>Flavobacteriaceae</taxon>
        <taxon>Leeuwenhoekiella</taxon>
    </lineage>
</organism>
<evidence type="ECO:0000313" key="5">
    <source>
        <dbReference type="Proteomes" id="UP000290037"/>
    </source>
</evidence>
<dbReference type="EMBL" id="FQXT01000001">
    <property type="protein sequence ID" value="SHH54821.1"/>
    <property type="molecule type" value="Genomic_DNA"/>
</dbReference>
<reference evidence="4" key="1">
    <citation type="submission" date="2016-11" db="EMBL/GenBank/DDBJ databases">
        <authorList>
            <person name="Varghese N."/>
            <person name="Submissions S."/>
        </authorList>
    </citation>
    <scope>NUCLEOTIDE SEQUENCE [LARGE SCALE GENOMIC DNA]</scope>
    <source>
        <strain evidence="4">DSM 19859</strain>
    </source>
</reference>
<evidence type="ECO:0000313" key="2">
    <source>
        <dbReference type="EMBL" id="RXG28544.1"/>
    </source>
</evidence>
<protein>
    <submittedName>
        <fullName evidence="3">Uncharacterized protein</fullName>
    </submittedName>
</protein>
<reference evidence="2 5" key="3">
    <citation type="submission" date="2018-07" db="EMBL/GenBank/DDBJ databases">
        <title>Leeuwenhoekiella genomics.</title>
        <authorList>
            <person name="Tahon G."/>
            <person name="Willems A."/>
        </authorList>
    </citation>
    <scope>NUCLEOTIDE SEQUENCE [LARGE SCALE GENOMIC DNA]</scope>
    <source>
        <strain evidence="2 5">LMG 24856</strain>
    </source>
</reference>